<protein>
    <submittedName>
        <fullName evidence="1">Replication factor-a protein</fullName>
    </submittedName>
</protein>
<evidence type="ECO:0000313" key="2">
    <source>
        <dbReference type="Proteomes" id="UP000814140"/>
    </source>
</evidence>
<dbReference type="Proteomes" id="UP000814140">
    <property type="component" value="Unassembled WGS sequence"/>
</dbReference>
<keyword evidence="2" id="KW-1185">Reference proteome</keyword>
<accession>A0ACB8T8U6</accession>
<reference evidence="1" key="2">
    <citation type="journal article" date="2022" name="New Phytol.">
        <title>Evolutionary transition to the ectomycorrhizal habit in the genomes of a hyperdiverse lineage of mushroom-forming fungi.</title>
        <authorList>
            <person name="Looney B."/>
            <person name="Miyauchi S."/>
            <person name="Morin E."/>
            <person name="Drula E."/>
            <person name="Courty P.E."/>
            <person name="Kohler A."/>
            <person name="Kuo A."/>
            <person name="LaButti K."/>
            <person name="Pangilinan J."/>
            <person name="Lipzen A."/>
            <person name="Riley R."/>
            <person name="Andreopoulos W."/>
            <person name="He G."/>
            <person name="Johnson J."/>
            <person name="Nolan M."/>
            <person name="Tritt A."/>
            <person name="Barry K.W."/>
            <person name="Grigoriev I.V."/>
            <person name="Nagy L.G."/>
            <person name="Hibbett D."/>
            <person name="Henrissat B."/>
            <person name="Matheny P.B."/>
            <person name="Labbe J."/>
            <person name="Martin F.M."/>
        </authorList>
    </citation>
    <scope>NUCLEOTIDE SEQUENCE</scope>
    <source>
        <strain evidence="1">HHB10654</strain>
    </source>
</reference>
<proteinExistence type="predicted"/>
<organism evidence="1 2">
    <name type="scientific">Artomyces pyxidatus</name>
    <dbReference type="NCBI Taxonomy" id="48021"/>
    <lineage>
        <taxon>Eukaryota</taxon>
        <taxon>Fungi</taxon>
        <taxon>Dikarya</taxon>
        <taxon>Basidiomycota</taxon>
        <taxon>Agaricomycotina</taxon>
        <taxon>Agaricomycetes</taxon>
        <taxon>Russulales</taxon>
        <taxon>Auriscalpiaceae</taxon>
        <taxon>Artomyces</taxon>
    </lineage>
</organism>
<evidence type="ECO:0000313" key="1">
    <source>
        <dbReference type="EMBL" id="KAI0064705.1"/>
    </source>
</evidence>
<comment type="caution">
    <text evidence="1">The sequence shown here is derived from an EMBL/GenBank/DDBJ whole genome shotgun (WGS) entry which is preliminary data.</text>
</comment>
<reference evidence="1" key="1">
    <citation type="submission" date="2021-03" db="EMBL/GenBank/DDBJ databases">
        <authorList>
            <consortium name="DOE Joint Genome Institute"/>
            <person name="Ahrendt S."/>
            <person name="Looney B.P."/>
            <person name="Miyauchi S."/>
            <person name="Morin E."/>
            <person name="Drula E."/>
            <person name="Courty P.E."/>
            <person name="Chicoki N."/>
            <person name="Fauchery L."/>
            <person name="Kohler A."/>
            <person name="Kuo A."/>
            <person name="Labutti K."/>
            <person name="Pangilinan J."/>
            <person name="Lipzen A."/>
            <person name="Riley R."/>
            <person name="Andreopoulos W."/>
            <person name="He G."/>
            <person name="Johnson J."/>
            <person name="Barry K.W."/>
            <person name="Grigoriev I.V."/>
            <person name="Nagy L."/>
            <person name="Hibbett D."/>
            <person name="Henrissat B."/>
            <person name="Matheny P.B."/>
            <person name="Labbe J."/>
            <person name="Martin F."/>
        </authorList>
    </citation>
    <scope>NUCLEOTIDE SEQUENCE</scope>
    <source>
        <strain evidence="1">HHB10654</strain>
    </source>
</reference>
<dbReference type="EMBL" id="MU277198">
    <property type="protein sequence ID" value="KAI0064705.1"/>
    <property type="molecule type" value="Genomic_DNA"/>
</dbReference>
<name>A0ACB8T8U6_9AGAM</name>
<gene>
    <name evidence="1" type="ORF">BV25DRAFT_1869326</name>
</gene>
<sequence length="600" mass="66213">MSSPNIPLTEGICERLNASDKEDEELWNTTPTVQFLSIKKVASSGASGAPAERHRIIMSDGVHFVQAMLATQLNYMVEENLIGKNTIAIIERMTGNMIQEKRLVVILGLKVLQREAAKIGSPAPLNSPPGQAQQQVEVTTPASTSSVPARAPAVGQQQRAAGGRGPSVFPIEALSPYQNNWRIKARVIQKSDIKTYANQRGDGKLFSVTLMDDTGEIKATAFNAVVDDFYDKLQEDKVYFVSKARVNLAKKKFSTVSNEYELSLDRNTEIEECHETTNLPVIRYNFVKLSGLEELQKDAICDVIAVVKEVGEVSTITMKSNNKPLEKRELTLVDETGFSVKLTLWGKQAIQFNATDQPIIAFKGVKVGDFGGRSLGALSSSSMSINPDTPDAHALKGWFIDAGAKTSFQAHTKAGTGAGGGIRRDEMRTISDVKDAQLGMSDKTDWFSTRATIMHIKADNILYPACPSESCNKKVVSVSEGWRCEKCDMVYPHPQYRYMVSMAVADYTGQAWFSGFNDVGDLIFGMSGSELQELRERDESKATEVVTNAQCHTYNFSCKASQDSWNDQTRVRYGIHKIQPLDYAVEARAYVDLLHSAWAQ</sequence>